<organism evidence="2 3">
    <name type="scientific">Georhizobium profundi</name>
    <dbReference type="NCBI Taxonomy" id="2341112"/>
    <lineage>
        <taxon>Bacteria</taxon>
        <taxon>Pseudomonadati</taxon>
        <taxon>Pseudomonadota</taxon>
        <taxon>Alphaproteobacteria</taxon>
        <taxon>Hyphomicrobiales</taxon>
        <taxon>Rhizobiaceae</taxon>
        <taxon>Georhizobium</taxon>
    </lineage>
</organism>
<feature type="domain" description="N-acetyltransferase" evidence="1">
    <location>
        <begin position="36"/>
        <end position="183"/>
    </location>
</feature>
<dbReference type="EMBL" id="CP032509">
    <property type="protein sequence ID" value="AZN71874.1"/>
    <property type="molecule type" value="Genomic_DNA"/>
</dbReference>
<reference evidence="2 3" key="1">
    <citation type="submission" date="2018-09" db="EMBL/GenBank/DDBJ databases">
        <title>Marinorhizobium profundi gen. nov., sp. nov., isolated from a deep-sea sediment sample from the New Britain Trench and proposal of Marinorhizobiaceae fam. nov. in the order Rhizobiales of the class Alphaproteobacteria.</title>
        <authorList>
            <person name="Cao J."/>
        </authorList>
    </citation>
    <scope>NUCLEOTIDE SEQUENCE [LARGE SCALE GENOMIC DNA]</scope>
    <source>
        <strain evidence="2 3">WS11</strain>
    </source>
</reference>
<dbReference type="InterPro" id="IPR000182">
    <property type="entry name" value="GNAT_dom"/>
</dbReference>
<dbReference type="SUPFAM" id="SSF55729">
    <property type="entry name" value="Acyl-CoA N-acyltransferases (Nat)"/>
    <property type="match status" value="1"/>
</dbReference>
<dbReference type="OrthoDB" id="7585366at2"/>
<dbReference type="GO" id="GO:0016747">
    <property type="term" value="F:acyltransferase activity, transferring groups other than amino-acyl groups"/>
    <property type="evidence" value="ECO:0007669"/>
    <property type="project" value="InterPro"/>
</dbReference>
<keyword evidence="2" id="KW-0808">Transferase</keyword>
<protein>
    <submittedName>
        <fullName evidence="2">GNAT family N-acetyltransferase</fullName>
    </submittedName>
</protein>
<dbReference type="InterPro" id="IPR016181">
    <property type="entry name" value="Acyl_CoA_acyltransferase"/>
</dbReference>
<dbReference type="Pfam" id="PF00583">
    <property type="entry name" value="Acetyltransf_1"/>
    <property type="match status" value="1"/>
</dbReference>
<accession>A0A3Q8XRB9</accession>
<keyword evidence="3" id="KW-1185">Reference proteome</keyword>
<dbReference type="PROSITE" id="PS51186">
    <property type="entry name" value="GNAT"/>
    <property type="match status" value="1"/>
</dbReference>
<gene>
    <name evidence="2" type="ORF">D5400_11820</name>
</gene>
<proteinExistence type="predicted"/>
<dbReference type="KEGG" id="abaw:D5400_11820"/>
<dbReference type="AlphaFoldDB" id="A0A3Q8XRB9"/>
<sequence>MLRLSRCSPAWRAGTRARRQAYPLIDGRERTMTIALNARPFEAADLPIYAAWFEDEELRRRIDPPDGFWLEHVSRTDQGNRCYCLTLVQDVDLIAVVQYDFEDFDRVSLLISVRPDSRGRGVGRAALLRTIPELAPEVRYIDSYVEPDNLASLALIRRMGFEPIEADIIDEGFMGFRLYVDRP</sequence>
<dbReference type="Proteomes" id="UP000268192">
    <property type="component" value="Chromosome"/>
</dbReference>
<dbReference type="Gene3D" id="3.40.630.30">
    <property type="match status" value="1"/>
</dbReference>
<evidence type="ECO:0000259" key="1">
    <source>
        <dbReference type="PROSITE" id="PS51186"/>
    </source>
</evidence>
<evidence type="ECO:0000313" key="2">
    <source>
        <dbReference type="EMBL" id="AZN71874.1"/>
    </source>
</evidence>
<evidence type="ECO:0000313" key="3">
    <source>
        <dbReference type="Proteomes" id="UP000268192"/>
    </source>
</evidence>
<name>A0A3Q8XRB9_9HYPH</name>